<keyword evidence="3" id="KW-0325">Glycoprotein</keyword>
<dbReference type="PROSITE" id="PS51470">
    <property type="entry name" value="FG_GAP"/>
    <property type="match status" value="14"/>
</dbReference>
<dbReference type="RefSeq" id="WP_136579038.1">
    <property type="nucleotide sequence ID" value="NZ_STFF01000006.1"/>
</dbReference>
<evidence type="ECO:0000313" key="5">
    <source>
        <dbReference type="EMBL" id="THU35797.1"/>
    </source>
</evidence>
<dbReference type="InterPro" id="IPR013519">
    <property type="entry name" value="Int_alpha_beta-p"/>
</dbReference>
<dbReference type="GO" id="GO:0098609">
    <property type="term" value="P:cell-cell adhesion"/>
    <property type="evidence" value="ECO:0007669"/>
    <property type="project" value="TreeGrafter"/>
</dbReference>
<dbReference type="PANTHER" id="PTHR23220:SF122">
    <property type="entry name" value="INTEGRIN ALPHA-PS1"/>
    <property type="match status" value="1"/>
</dbReference>
<dbReference type="InterPro" id="IPR013517">
    <property type="entry name" value="FG-GAP"/>
</dbReference>
<dbReference type="Proteomes" id="UP000306918">
    <property type="component" value="Unassembled WGS sequence"/>
</dbReference>
<dbReference type="OrthoDB" id="883622at2"/>
<dbReference type="InterPro" id="IPR028994">
    <property type="entry name" value="Integrin_alpha_N"/>
</dbReference>
<evidence type="ECO:0000256" key="2">
    <source>
        <dbReference type="ARBA" id="ARBA00022737"/>
    </source>
</evidence>
<organism evidence="5 6">
    <name type="scientific">Niastella caeni</name>
    <dbReference type="NCBI Taxonomy" id="2569763"/>
    <lineage>
        <taxon>Bacteria</taxon>
        <taxon>Pseudomonadati</taxon>
        <taxon>Bacteroidota</taxon>
        <taxon>Chitinophagia</taxon>
        <taxon>Chitinophagales</taxon>
        <taxon>Chitinophagaceae</taxon>
        <taxon>Niastella</taxon>
    </lineage>
</organism>
<comment type="caution">
    <text evidence="5">The sequence shown here is derived from an EMBL/GenBank/DDBJ whole genome shotgun (WGS) entry which is preliminary data.</text>
</comment>
<dbReference type="NCBIfam" id="TIGR04183">
    <property type="entry name" value="Por_Secre_tail"/>
    <property type="match status" value="1"/>
</dbReference>
<dbReference type="Pfam" id="PF18962">
    <property type="entry name" value="Por_Secre_tail"/>
    <property type="match status" value="1"/>
</dbReference>
<dbReference type="GO" id="GO:0033627">
    <property type="term" value="P:cell adhesion mediated by integrin"/>
    <property type="evidence" value="ECO:0007669"/>
    <property type="project" value="TreeGrafter"/>
</dbReference>
<accession>A0A4S8HKR0</accession>
<dbReference type="GO" id="GO:0007229">
    <property type="term" value="P:integrin-mediated signaling pathway"/>
    <property type="evidence" value="ECO:0007669"/>
    <property type="project" value="TreeGrafter"/>
</dbReference>
<keyword evidence="6" id="KW-1185">Reference proteome</keyword>
<sequence length="1454" mass="152925">MLNPLYALAALLVLPVVPTSFETKKNLSDDVKLCQEQPYVVNLLTAQKNQAENQEVKMLKQNGWFNNVVKELQKKEYEFSRGNDSATYTTYNRKNNFYFHYNSNGFTVQPGTTKAPVGKMEATTTTDEIRYSGLPNWEVAFNLDRSQVGEGQWQINGNKAEYDAGNIVVQYINNENGLRQNFVVKQPLSKQGDLKLRFSVSTNLQQRMQKDRLQFLHKQSGVVLNYDQLKVWDANGRPLEAFFEKDNMHYCVHVQSKDAAYPITIDPLSNAPAAMIESNQDNANLGYSVSSAGDVNGDGYSDIIVGAYNYDNGQANEGAAFIYHGSSTGVSTAAAAMIEGGQDNANFGFAVSGAGDVNGDGFSDVIVGAPLYNNGHTDAGAAFVYHGSGNGINTTAATMLESNSNQNSTFFGFSVSGAGDVNGDGYSDVIVGVPLYDNGQTNEGVALIYQGSSTGISTVAPAMLESNQDVANLGYSVSGAGDVNGDGYSEVIVGSPLYDNGQTNEGVAFIYHGSSSGINTLAAAMIESNQDTANLGYSVSSAGDVNGDGYSDIIAGAYLYDNGQIDEGAVFVYHGSSGGINSTAAVMLESNQAGAYYGRSIACAGDVNGDGYSDIIAGAYLYDNGQIDEGAAFIYQGSAIGISSTTVVSLESNQAYASFGYSVSSAGDVNGDGYSDIITGAYLYDNGQTDEGSAFVYHGASSGIKTTAAAVLESNLNGANSGISVACAGDVNGDGYSDIIVGAFFYSNNQGAALVYHGSSSGISTTAAAIMVSNQTVSFFGWSVSGAGDVNGDGYGDIIVGADHYDNGLTDAGRAYIYYGSSTGINTTAPVIVEGDQNTEYFGTSVSSAGDVNGDGYSDVIVGATNYDNGQTNEGAAFIYYGSSAGINTTTAARIEGNRASGGLGSSVSGAGDVNGDGYSDIIVGAGSYNNGQIAEGVVFIYHGSATGINTTAATMLEYNQASALFGWSVSGAGDVNGDGYSDVIVGAKFYDNGQTNEGAAFIYHGSSFGVNTTAAAILEINQDNAYTGGGGSQTGRMVSGAGDVNGDGYGDIVVGANGYDNGQTNEGGAFVYHGSPTGIQTTAAAMLESNQGSASFGASVCGGDVNGDGYSDVIVGAHQYSNGQTNEGAVFVYNGNSAGNNMRNNMDLYNTDLNTPINSSNFSNTNFGTGLFARSFLGNQQGKLVWETRVSYNAYSGTPITNSVVFTSAQNNYSSLGVSGIALKNVVAKVVTAANFYTKIRTRVKYNPVTAITGQVYGPWRYVPDQAYLSIVPLPLHITAFNTQWLRKGVTAQVKFSVDEESDVCCYIIEKSSSGFDFKETGKLNANNTGGAASYNFTDINAIGLKLYYRIKIVFTNGNIEYSNISLLQNISTTEIIVFPNPAANELCLLLNKNYTNMNVQIVNSTGQMVKQLNNVLITTQKLTIPVINLKPGMYFMYLQSGDEKQVLQFMKQ</sequence>
<keyword evidence="1" id="KW-0732">Signal</keyword>
<dbReference type="InterPro" id="IPR000413">
    <property type="entry name" value="Integrin_alpha"/>
</dbReference>
<dbReference type="GO" id="GO:0009897">
    <property type="term" value="C:external side of plasma membrane"/>
    <property type="evidence" value="ECO:0007669"/>
    <property type="project" value="TreeGrafter"/>
</dbReference>
<dbReference type="GO" id="GO:0007160">
    <property type="term" value="P:cell-matrix adhesion"/>
    <property type="evidence" value="ECO:0007669"/>
    <property type="project" value="TreeGrafter"/>
</dbReference>
<dbReference type="SMART" id="SM00191">
    <property type="entry name" value="Int_alpha"/>
    <property type="match status" value="14"/>
</dbReference>
<dbReference type="Gene3D" id="2.130.10.130">
    <property type="entry name" value="Integrin alpha, N-terminal"/>
    <property type="match status" value="6"/>
</dbReference>
<evidence type="ECO:0000313" key="6">
    <source>
        <dbReference type="Proteomes" id="UP000306918"/>
    </source>
</evidence>
<evidence type="ECO:0000259" key="4">
    <source>
        <dbReference type="Pfam" id="PF18962"/>
    </source>
</evidence>
<proteinExistence type="predicted"/>
<name>A0A4S8HKR0_9BACT</name>
<dbReference type="GO" id="GO:0005178">
    <property type="term" value="F:integrin binding"/>
    <property type="evidence" value="ECO:0007669"/>
    <property type="project" value="TreeGrafter"/>
</dbReference>
<dbReference type="PANTHER" id="PTHR23220">
    <property type="entry name" value="INTEGRIN ALPHA"/>
    <property type="match status" value="1"/>
</dbReference>
<evidence type="ECO:0000256" key="3">
    <source>
        <dbReference type="ARBA" id="ARBA00023180"/>
    </source>
</evidence>
<dbReference type="SUPFAM" id="SSF69318">
    <property type="entry name" value="Integrin alpha N-terminal domain"/>
    <property type="match status" value="5"/>
</dbReference>
<evidence type="ECO:0000256" key="1">
    <source>
        <dbReference type="ARBA" id="ARBA00022729"/>
    </source>
</evidence>
<keyword evidence="2" id="KW-0677">Repeat</keyword>
<feature type="domain" description="Secretion system C-terminal sorting" evidence="4">
    <location>
        <begin position="1379"/>
        <end position="1448"/>
    </location>
</feature>
<protein>
    <submittedName>
        <fullName evidence="5">T9SS type A sorting domain-containing protein</fullName>
    </submittedName>
</protein>
<dbReference type="GO" id="GO:0008305">
    <property type="term" value="C:integrin complex"/>
    <property type="evidence" value="ECO:0007669"/>
    <property type="project" value="InterPro"/>
</dbReference>
<gene>
    <name evidence="5" type="ORF">FAM09_20570</name>
</gene>
<dbReference type="Pfam" id="PF01839">
    <property type="entry name" value="FG-GAP"/>
    <property type="match status" value="14"/>
</dbReference>
<reference evidence="5 6" key="1">
    <citation type="submission" date="2019-04" db="EMBL/GenBank/DDBJ databases">
        <title>Niastella caeni sp. nov., isolated from activated sludge.</title>
        <authorList>
            <person name="Sheng M."/>
        </authorList>
    </citation>
    <scope>NUCLEOTIDE SEQUENCE [LARGE SCALE GENOMIC DNA]</scope>
    <source>
        <strain evidence="5 6">HX-2-15</strain>
    </source>
</reference>
<dbReference type="InterPro" id="IPR026444">
    <property type="entry name" value="Secre_tail"/>
</dbReference>
<dbReference type="EMBL" id="STFF01000006">
    <property type="protein sequence ID" value="THU35797.1"/>
    <property type="molecule type" value="Genomic_DNA"/>
</dbReference>
<dbReference type="PRINTS" id="PR01185">
    <property type="entry name" value="INTEGRINA"/>
</dbReference>